<sequence>MAWHVPVTSGELLAESFSAPSDSVSSAPPNADIRFNLVMLVAGTLVPVRDPRARPVLGVGAARAAIVGVFAAVAGLSPVRLLSTGHGAIYAVLIGSSSAALVLPILDALGLQGKPLLELTTQIAIADTGRW</sequence>
<evidence type="ECO:0000313" key="2">
    <source>
        <dbReference type="EMBL" id="SUA44916.1"/>
    </source>
</evidence>
<feature type="transmembrane region" description="Helical" evidence="1">
    <location>
        <begin position="56"/>
        <end position="76"/>
    </location>
</feature>
<organism evidence="2 3">
    <name type="scientific">Nocardia africana</name>
    <dbReference type="NCBI Taxonomy" id="134964"/>
    <lineage>
        <taxon>Bacteria</taxon>
        <taxon>Bacillati</taxon>
        <taxon>Actinomycetota</taxon>
        <taxon>Actinomycetes</taxon>
        <taxon>Mycobacteriales</taxon>
        <taxon>Nocardiaceae</taxon>
        <taxon>Nocardia</taxon>
    </lineage>
</organism>
<dbReference type="AlphaFoldDB" id="A0A378WUI4"/>
<feature type="transmembrane region" description="Helical" evidence="1">
    <location>
        <begin position="88"/>
        <end position="106"/>
    </location>
</feature>
<dbReference type="Proteomes" id="UP000255082">
    <property type="component" value="Unassembled WGS sequence"/>
</dbReference>
<dbReference type="EMBL" id="UGRU01000001">
    <property type="protein sequence ID" value="SUA44916.1"/>
    <property type="molecule type" value="Genomic_DNA"/>
</dbReference>
<gene>
    <name evidence="2" type="ORF">NCTC13184_03438</name>
</gene>
<evidence type="ECO:0000256" key="1">
    <source>
        <dbReference type="SAM" id="Phobius"/>
    </source>
</evidence>
<keyword evidence="1" id="KW-0472">Membrane</keyword>
<name>A0A378WUI4_9NOCA</name>
<proteinExistence type="predicted"/>
<protein>
    <submittedName>
        <fullName evidence="2">Uncharacterized protein</fullName>
    </submittedName>
</protein>
<keyword evidence="1" id="KW-1133">Transmembrane helix</keyword>
<reference evidence="2 3" key="1">
    <citation type="submission" date="2018-06" db="EMBL/GenBank/DDBJ databases">
        <authorList>
            <consortium name="Pathogen Informatics"/>
            <person name="Doyle S."/>
        </authorList>
    </citation>
    <scope>NUCLEOTIDE SEQUENCE [LARGE SCALE GENOMIC DNA]</scope>
    <source>
        <strain evidence="2 3">NCTC13184</strain>
    </source>
</reference>
<accession>A0A378WUI4</accession>
<evidence type="ECO:0000313" key="3">
    <source>
        <dbReference type="Proteomes" id="UP000255082"/>
    </source>
</evidence>
<keyword evidence="1" id="KW-0812">Transmembrane</keyword>